<keyword evidence="4" id="KW-0813">Transport</keyword>
<dbReference type="Gene3D" id="1.20.1370.10">
    <property type="entry name" value="Hemocyanin, N-terminal domain"/>
    <property type="match status" value="1"/>
</dbReference>
<dbReference type="InterPro" id="IPR000896">
    <property type="entry name" value="Hemocyanin/hexamerin_mid_dom"/>
</dbReference>
<dbReference type="PROSITE" id="PS00210">
    <property type="entry name" value="HEMOCYANIN_2"/>
    <property type="match status" value="1"/>
</dbReference>
<dbReference type="SUPFAM" id="SSF48056">
    <property type="entry name" value="Di-copper centre-containing domain"/>
    <property type="match status" value="1"/>
</dbReference>
<comment type="caution">
    <text evidence="12">The sequence shown here is derived from an EMBL/GenBank/DDBJ whole genome shotgun (WGS) entry which is preliminary data.</text>
</comment>
<evidence type="ECO:0000256" key="2">
    <source>
        <dbReference type="ARBA" id="ARBA00004239"/>
    </source>
</evidence>
<comment type="subcellular location">
    <subcellularLocation>
        <location evidence="2">Secreted</location>
        <location evidence="2">Extracellular space</location>
    </subcellularLocation>
</comment>
<evidence type="ECO:0000256" key="10">
    <source>
        <dbReference type="ARBA" id="ARBA00023180"/>
    </source>
</evidence>
<dbReference type="Gene3D" id="2.60.40.1520">
    <property type="entry name" value="Hemocyanin, C-terminal domain"/>
    <property type="match status" value="1"/>
</dbReference>
<dbReference type="GO" id="GO:0005576">
    <property type="term" value="C:extracellular region"/>
    <property type="evidence" value="ECO:0007669"/>
    <property type="project" value="UniProtKB-SubCell"/>
</dbReference>
<dbReference type="InterPro" id="IPR037020">
    <property type="entry name" value="Hemocyanin_C_sf"/>
</dbReference>
<dbReference type="InterPro" id="IPR036697">
    <property type="entry name" value="Hemocyanin_N_sf"/>
</dbReference>
<reference evidence="12 13" key="1">
    <citation type="journal article" date="2022" name="Nat. Ecol. Evol.">
        <title>A masculinizing supergene underlies an exaggerated male reproductive morph in a spider.</title>
        <authorList>
            <person name="Hendrickx F."/>
            <person name="De Corte Z."/>
            <person name="Sonet G."/>
            <person name="Van Belleghem S.M."/>
            <person name="Kostlbacher S."/>
            <person name="Vangestel C."/>
        </authorList>
    </citation>
    <scope>NUCLEOTIDE SEQUENCE [LARGE SCALE GENOMIC DNA]</scope>
    <source>
        <strain evidence="12">W744_W776</strain>
    </source>
</reference>
<name>A0AAV6U0I7_9ARAC</name>
<dbReference type="PRINTS" id="PR00187">
    <property type="entry name" value="HAEMOCYANIN"/>
</dbReference>
<keyword evidence="7" id="KW-0479">Metal-binding</keyword>
<evidence type="ECO:0000256" key="1">
    <source>
        <dbReference type="ARBA" id="ARBA00002958"/>
    </source>
</evidence>
<evidence type="ECO:0000259" key="11">
    <source>
        <dbReference type="PROSITE" id="PS00498"/>
    </source>
</evidence>
<keyword evidence="6" id="KW-0561">Oxygen transport</keyword>
<dbReference type="Pfam" id="PF03722">
    <property type="entry name" value="Hemocyanin_N"/>
    <property type="match status" value="1"/>
</dbReference>
<evidence type="ECO:0000313" key="12">
    <source>
        <dbReference type="EMBL" id="KAG8177967.1"/>
    </source>
</evidence>
<dbReference type="Proteomes" id="UP000827092">
    <property type="component" value="Unassembled WGS sequence"/>
</dbReference>
<dbReference type="FunFam" id="1.10.1280.10:FF:000004">
    <property type="entry name" value="Hemocyanin subunit 2"/>
    <property type="match status" value="1"/>
</dbReference>
<keyword evidence="8" id="KW-0186">Copper</keyword>
<dbReference type="PROSITE" id="PS00498">
    <property type="entry name" value="TYROSINASE_2"/>
    <property type="match status" value="1"/>
</dbReference>
<comment type="subunit">
    <text evidence="3">Tarantula hemocyanin is a 24-chain polymer with seven different chains identified.</text>
</comment>
<dbReference type="InterPro" id="IPR002227">
    <property type="entry name" value="Tyrosinase_Cu-bd"/>
</dbReference>
<evidence type="ECO:0000256" key="3">
    <source>
        <dbReference type="ARBA" id="ARBA00011753"/>
    </source>
</evidence>
<sequence length="567" mass="65205">MTILHEKQVRVLKLFERLSVASGEHIDHVDPRLATVGQLPNNAFFSHFLPEHLDEAKRLVEIFYSAKDFDDFIHLADQARHLVNSTLFAFAAEVAILHRKDAHGVIVPPIQEIFADRFVPADTLIKAFSIATTKPVGDESDVVVDVHETGNILDPEYKLAYYREDIGVNAHHWHWHVVYPSIYDSAFFGKPKDRKGELFYYMHQQMCARYDCERLSNGLHRMVPFHNFEEALDGYAAHLTHVASGRHYAPRPNGMTMHDLDHVDVQEMQRWTERLLEAIHLGKVIDSEGNDIILDEETGIDLIGSLVESSHDSKNHQYYGSLHNWGHVMIAYIHDPDGRFRETPGVMTDAATSLRDPIFYRFHRFIDNVFQEYKKTLPAYTKENLNFPDVQVTEIKVNAKIPNVIHTFFREDELELSHCMHFGSPGSVRARYHHLDHESFSYIITTVNNSHAEKHGTVRIFLAPKHDELGNEISLDEQRTMCIEMDKFDVELRPGKNTIVRSSTDSSVTISSTYTYKELLHGEDLEEDRSEFCSCGWPQHLLVPKGNDKGMVFDLFVMITDGEKDKL</sequence>
<feature type="domain" description="Tyrosinase copper-binding" evidence="11">
    <location>
        <begin position="356"/>
        <end position="367"/>
    </location>
</feature>
<dbReference type="Pfam" id="PF03723">
    <property type="entry name" value="Hemocyanin_C"/>
    <property type="match status" value="1"/>
</dbReference>
<dbReference type="PANTHER" id="PTHR11511:SF4">
    <property type="entry name" value="PHENOLOXIDASE 2-RELATED"/>
    <property type="match status" value="1"/>
</dbReference>
<dbReference type="GO" id="GO:0005344">
    <property type="term" value="F:oxygen carrier activity"/>
    <property type="evidence" value="ECO:0007669"/>
    <property type="project" value="UniProtKB-KW"/>
</dbReference>
<evidence type="ECO:0000313" key="13">
    <source>
        <dbReference type="Proteomes" id="UP000827092"/>
    </source>
</evidence>
<dbReference type="EMBL" id="JAFNEN010000732">
    <property type="protein sequence ID" value="KAG8177967.1"/>
    <property type="molecule type" value="Genomic_DNA"/>
</dbReference>
<keyword evidence="13" id="KW-1185">Reference proteome</keyword>
<evidence type="ECO:0000256" key="5">
    <source>
        <dbReference type="ARBA" id="ARBA00022525"/>
    </source>
</evidence>
<dbReference type="SUPFAM" id="SSF81296">
    <property type="entry name" value="E set domains"/>
    <property type="match status" value="1"/>
</dbReference>
<keyword evidence="10" id="KW-0325">Glycoprotein</keyword>
<dbReference type="SUPFAM" id="SSF48050">
    <property type="entry name" value="Hemocyanin, N-terminal domain"/>
    <property type="match status" value="1"/>
</dbReference>
<dbReference type="PANTHER" id="PTHR11511">
    <property type="entry name" value="LARVAL STORAGE PROTEIN/PHENOLOXIDASE"/>
    <property type="match status" value="1"/>
</dbReference>
<dbReference type="AlphaFoldDB" id="A0AAV6U0I7"/>
<evidence type="ECO:0000256" key="9">
    <source>
        <dbReference type="ARBA" id="ARBA00023157"/>
    </source>
</evidence>
<dbReference type="InterPro" id="IPR013788">
    <property type="entry name" value="Hemocyanin/hexamerin"/>
</dbReference>
<dbReference type="Pfam" id="PF00372">
    <property type="entry name" value="Hemocyanin_M"/>
    <property type="match status" value="1"/>
</dbReference>
<dbReference type="InterPro" id="IPR008922">
    <property type="entry name" value="Di-copper_centre_dom_sf"/>
</dbReference>
<organism evidence="12 13">
    <name type="scientific">Oedothorax gibbosus</name>
    <dbReference type="NCBI Taxonomy" id="931172"/>
    <lineage>
        <taxon>Eukaryota</taxon>
        <taxon>Metazoa</taxon>
        <taxon>Ecdysozoa</taxon>
        <taxon>Arthropoda</taxon>
        <taxon>Chelicerata</taxon>
        <taxon>Arachnida</taxon>
        <taxon>Araneae</taxon>
        <taxon>Araneomorphae</taxon>
        <taxon>Entelegynae</taxon>
        <taxon>Araneoidea</taxon>
        <taxon>Linyphiidae</taxon>
        <taxon>Erigoninae</taxon>
        <taxon>Oedothorax</taxon>
    </lineage>
</organism>
<gene>
    <name evidence="12" type="ORF">JTE90_014710</name>
</gene>
<keyword evidence="5" id="KW-0964">Secreted</keyword>
<dbReference type="GO" id="GO:0016491">
    <property type="term" value="F:oxidoreductase activity"/>
    <property type="evidence" value="ECO:0007669"/>
    <property type="project" value="InterPro"/>
</dbReference>
<dbReference type="PROSITE" id="PS00209">
    <property type="entry name" value="HEMOCYANIN_1"/>
    <property type="match status" value="1"/>
</dbReference>
<dbReference type="Gene3D" id="1.10.1280.10">
    <property type="entry name" value="Di-copper center containing domain from catechol oxidase"/>
    <property type="match status" value="1"/>
</dbReference>
<evidence type="ECO:0000256" key="6">
    <source>
        <dbReference type="ARBA" id="ARBA00022621"/>
    </source>
</evidence>
<comment type="function">
    <text evidence="1">Hemocyanins are copper-containing oxygen carriers occurring freely dissolved in the hemolymph of many mollusks and arthropods.</text>
</comment>
<evidence type="ECO:0000256" key="4">
    <source>
        <dbReference type="ARBA" id="ARBA00022448"/>
    </source>
</evidence>
<dbReference type="InterPro" id="IPR005203">
    <property type="entry name" value="Hemocyanin_C"/>
</dbReference>
<dbReference type="InterPro" id="IPR005204">
    <property type="entry name" value="Hemocyanin_N"/>
</dbReference>
<evidence type="ECO:0000256" key="8">
    <source>
        <dbReference type="ARBA" id="ARBA00023008"/>
    </source>
</evidence>
<keyword evidence="9" id="KW-1015">Disulfide bond</keyword>
<dbReference type="GO" id="GO:0046872">
    <property type="term" value="F:metal ion binding"/>
    <property type="evidence" value="ECO:0007669"/>
    <property type="project" value="UniProtKB-KW"/>
</dbReference>
<evidence type="ECO:0000256" key="7">
    <source>
        <dbReference type="ARBA" id="ARBA00022723"/>
    </source>
</evidence>
<dbReference type="InterPro" id="IPR014756">
    <property type="entry name" value="Ig_E-set"/>
</dbReference>
<proteinExistence type="predicted"/>
<accession>A0AAV6U0I7</accession>
<protein>
    <recommendedName>
        <fullName evidence="11">Tyrosinase copper-binding domain-containing protein</fullName>
    </recommendedName>
</protein>